<keyword evidence="4 7" id="KW-1133">Transmembrane helix</keyword>
<dbReference type="STRING" id="1036181.SAMN05421756_102395"/>
<dbReference type="RefSeq" id="WP_091178267.1">
    <property type="nucleotide sequence ID" value="NZ_FOFA01000002.1"/>
</dbReference>
<feature type="transmembrane region" description="Helical" evidence="7">
    <location>
        <begin position="27"/>
        <end position="45"/>
    </location>
</feature>
<feature type="compositionally biased region" description="Low complexity" evidence="6">
    <location>
        <begin position="352"/>
        <end position="369"/>
    </location>
</feature>
<evidence type="ECO:0000256" key="5">
    <source>
        <dbReference type="ARBA" id="ARBA00023136"/>
    </source>
</evidence>
<feature type="transmembrane region" description="Helical" evidence="7">
    <location>
        <begin position="293"/>
        <end position="315"/>
    </location>
</feature>
<feature type="transmembrane region" description="Helical" evidence="7">
    <location>
        <begin position="267"/>
        <end position="286"/>
    </location>
</feature>
<organism evidence="8 9">
    <name type="scientific">Microlunatus flavus</name>
    <dbReference type="NCBI Taxonomy" id="1036181"/>
    <lineage>
        <taxon>Bacteria</taxon>
        <taxon>Bacillati</taxon>
        <taxon>Actinomycetota</taxon>
        <taxon>Actinomycetes</taxon>
        <taxon>Propionibacteriales</taxon>
        <taxon>Propionibacteriaceae</taxon>
        <taxon>Microlunatus</taxon>
    </lineage>
</organism>
<dbReference type="EMBL" id="FOFA01000002">
    <property type="protein sequence ID" value="SEQ07034.1"/>
    <property type="molecule type" value="Genomic_DNA"/>
</dbReference>
<proteinExistence type="predicted"/>
<evidence type="ECO:0000313" key="9">
    <source>
        <dbReference type="Proteomes" id="UP000198504"/>
    </source>
</evidence>
<dbReference type="CDD" id="cd06579">
    <property type="entry name" value="TM_PBP1_transp_AraH_like"/>
    <property type="match status" value="1"/>
</dbReference>
<protein>
    <submittedName>
        <fullName evidence="8">Simple sugar transport system permease protein</fullName>
    </submittedName>
</protein>
<gene>
    <name evidence="8" type="ORF">SAMN05421756_102395</name>
</gene>
<dbReference type="OrthoDB" id="9808136at2"/>
<dbReference type="GO" id="GO:0005886">
    <property type="term" value="C:plasma membrane"/>
    <property type="evidence" value="ECO:0007669"/>
    <property type="project" value="UniProtKB-SubCell"/>
</dbReference>
<feature type="transmembrane region" description="Helical" evidence="7">
    <location>
        <begin position="186"/>
        <end position="206"/>
    </location>
</feature>
<sequence length="378" mass="38735">MTSPDLPAPVERPAGASLGARVRGSRLVWPALALLLLLVGNTIASPSFLGVRLQDGHLYGSLVDILKNGAPIALIALGMTLVIATRGIDLSVGAVVAIAAAVTCTWIAGSPDPTSASAALTGMAVAIALCLVLGLWNGLLVSVLGIQPIIATLVLMTAGRGIAMLITDGQIITVNNESFSFVGSGFLLFPVAILLALVVFVVVALLSRRTALGLLVESVGINPEASRLAGLRSRTIIWTVYVFSAFCAGLAGLMISANVNAADANNAGLFIEMDAILAVVIGGTSLAGGRYSLVGTLLGALTIQTLTTTVYTVGIAPEVTLVFKAVVVIAVFLLQSARVRAAFARLGRRGGPTRPVPRTAPARPVAARPRPAERVSPS</sequence>
<dbReference type="PANTHER" id="PTHR32196:SF19">
    <property type="entry name" value="GALACTOFURANOSE TRANSPORTER PERMEASE PROTEIN YTFT"/>
    <property type="match status" value="1"/>
</dbReference>
<name>A0A1H9D0S1_9ACTN</name>
<dbReference type="GO" id="GO:0022857">
    <property type="term" value="F:transmembrane transporter activity"/>
    <property type="evidence" value="ECO:0007669"/>
    <property type="project" value="InterPro"/>
</dbReference>
<dbReference type="Pfam" id="PF02653">
    <property type="entry name" value="BPD_transp_2"/>
    <property type="match status" value="1"/>
</dbReference>
<keyword evidence="8" id="KW-0813">Transport</keyword>
<feature type="transmembrane region" description="Helical" evidence="7">
    <location>
        <begin position="115"/>
        <end position="136"/>
    </location>
</feature>
<keyword evidence="5 7" id="KW-0472">Membrane</keyword>
<evidence type="ECO:0000256" key="7">
    <source>
        <dbReference type="SAM" id="Phobius"/>
    </source>
</evidence>
<feature type="transmembrane region" description="Helical" evidence="7">
    <location>
        <begin position="90"/>
        <end position="109"/>
    </location>
</feature>
<feature type="transmembrane region" description="Helical" evidence="7">
    <location>
        <begin position="65"/>
        <end position="83"/>
    </location>
</feature>
<dbReference type="AlphaFoldDB" id="A0A1H9D0S1"/>
<evidence type="ECO:0000256" key="3">
    <source>
        <dbReference type="ARBA" id="ARBA00022692"/>
    </source>
</evidence>
<reference evidence="9" key="1">
    <citation type="submission" date="2016-10" db="EMBL/GenBank/DDBJ databases">
        <authorList>
            <person name="Varghese N."/>
            <person name="Submissions S."/>
        </authorList>
    </citation>
    <scope>NUCLEOTIDE SEQUENCE [LARGE SCALE GENOMIC DNA]</scope>
    <source>
        <strain evidence="9">CGMCC 4.6856</strain>
    </source>
</reference>
<dbReference type="InterPro" id="IPR001851">
    <property type="entry name" value="ABC_transp_permease"/>
</dbReference>
<feature type="transmembrane region" description="Helical" evidence="7">
    <location>
        <begin position="321"/>
        <end position="339"/>
    </location>
</feature>
<evidence type="ECO:0000313" key="8">
    <source>
        <dbReference type="EMBL" id="SEQ07034.1"/>
    </source>
</evidence>
<keyword evidence="3 7" id="KW-0812">Transmembrane</keyword>
<evidence type="ECO:0000256" key="1">
    <source>
        <dbReference type="ARBA" id="ARBA00004651"/>
    </source>
</evidence>
<keyword evidence="8" id="KW-0762">Sugar transport</keyword>
<comment type="subcellular location">
    <subcellularLocation>
        <location evidence="1">Cell membrane</location>
        <topology evidence="1">Multi-pass membrane protein</topology>
    </subcellularLocation>
</comment>
<accession>A0A1H9D0S1</accession>
<dbReference type="PANTHER" id="PTHR32196">
    <property type="entry name" value="ABC TRANSPORTER PERMEASE PROTEIN YPHD-RELATED-RELATED"/>
    <property type="match status" value="1"/>
</dbReference>
<keyword evidence="2" id="KW-1003">Cell membrane</keyword>
<evidence type="ECO:0000256" key="4">
    <source>
        <dbReference type="ARBA" id="ARBA00022989"/>
    </source>
</evidence>
<feature type="transmembrane region" description="Helical" evidence="7">
    <location>
        <begin position="236"/>
        <end position="255"/>
    </location>
</feature>
<evidence type="ECO:0000256" key="2">
    <source>
        <dbReference type="ARBA" id="ARBA00022475"/>
    </source>
</evidence>
<keyword evidence="9" id="KW-1185">Reference proteome</keyword>
<dbReference type="Proteomes" id="UP000198504">
    <property type="component" value="Unassembled WGS sequence"/>
</dbReference>
<evidence type="ECO:0000256" key="6">
    <source>
        <dbReference type="SAM" id="MobiDB-lite"/>
    </source>
</evidence>
<feature type="transmembrane region" description="Helical" evidence="7">
    <location>
        <begin position="143"/>
        <end position="166"/>
    </location>
</feature>
<feature type="region of interest" description="Disordered" evidence="6">
    <location>
        <begin position="350"/>
        <end position="378"/>
    </location>
</feature>